<evidence type="ECO:0000313" key="3">
    <source>
        <dbReference type="Proteomes" id="UP000029964"/>
    </source>
</evidence>
<gene>
    <name evidence="2" type="ORF">ACRE_089630</name>
</gene>
<dbReference type="OrthoDB" id="4867305at2759"/>
<protein>
    <submittedName>
        <fullName evidence="2">Uncharacterized protein</fullName>
    </submittedName>
</protein>
<feature type="compositionally biased region" description="Basic residues" evidence="1">
    <location>
        <begin position="306"/>
        <end position="321"/>
    </location>
</feature>
<proteinExistence type="predicted"/>
<accession>A0A086STD8</accession>
<sequence>MASSSGRLPAALQVFPLLRRYPTIRPRRLAAVPPGNTNPVDDANSIQTCIRHIYHDLGVLAYAGCSDDQIRRVGDLIARVVNSGGPGAMITMLEWTGRTERRRIEMLGREDIWEAYDAAYAGIIKPRILHQVADAAFRAHIHNRISTTTRLDPAKLQLRERNVHIKGVPPPRGIIHPTSEGERILPVDAFTTTSRNRHPGTLSCEMQLYSGGGKGEHVGACRIDYALFHLDGGDSGEAARSMRPLWPGTDIPADEEGGDLRGHARSVVTSDVLVPLWELEGEVYGDKADKVVVATRYDKGGLGERGKKKKKKKRTTRRPPPARREEEDGFDDEVDGSVDEMPAFEREGESESQKRPTDY</sequence>
<dbReference type="AlphaFoldDB" id="A0A086STD8"/>
<dbReference type="HOGENOM" id="CLU_074867_0_0_1"/>
<feature type="region of interest" description="Disordered" evidence="1">
    <location>
        <begin position="300"/>
        <end position="359"/>
    </location>
</feature>
<comment type="caution">
    <text evidence="2">The sequence shown here is derived from an EMBL/GenBank/DDBJ whole genome shotgun (WGS) entry which is preliminary data.</text>
</comment>
<feature type="compositionally biased region" description="Acidic residues" evidence="1">
    <location>
        <begin position="327"/>
        <end position="338"/>
    </location>
</feature>
<organism evidence="2 3">
    <name type="scientific">Hapsidospora chrysogenum (strain ATCC 11550 / CBS 779.69 / DSM 880 / IAM 14645 / JCM 23072 / IMI 49137)</name>
    <name type="common">Acremonium chrysogenum</name>
    <dbReference type="NCBI Taxonomy" id="857340"/>
    <lineage>
        <taxon>Eukaryota</taxon>
        <taxon>Fungi</taxon>
        <taxon>Dikarya</taxon>
        <taxon>Ascomycota</taxon>
        <taxon>Pezizomycotina</taxon>
        <taxon>Sordariomycetes</taxon>
        <taxon>Hypocreomycetidae</taxon>
        <taxon>Hypocreales</taxon>
        <taxon>Bionectriaceae</taxon>
        <taxon>Hapsidospora</taxon>
    </lineage>
</organism>
<dbReference type="Proteomes" id="UP000029964">
    <property type="component" value="Unassembled WGS sequence"/>
</dbReference>
<reference evidence="3" key="1">
    <citation type="journal article" date="2014" name="Genome Announc.">
        <title>Genome sequence and annotation of Acremonium chrysogenum, producer of the beta-lactam antibiotic cephalosporin C.</title>
        <authorList>
            <person name="Terfehr D."/>
            <person name="Dahlmann T.A."/>
            <person name="Specht T."/>
            <person name="Zadra I."/>
            <person name="Kuernsteiner H."/>
            <person name="Kueck U."/>
        </authorList>
    </citation>
    <scope>NUCLEOTIDE SEQUENCE [LARGE SCALE GENOMIC DNA]</scope>
    <source>
        <strain evidence="3">ATCC 11550 / CBS 779.69 / DSM 880 / IAM 14645 / JCM 23072 / IMI 49137</strain>
    </source>
</reference>
<keyword evidence="3" id="KW-1185">Reference proteome</keyword>
<feature type="compositionally biased region" description="Basic and acidic residues" evidence="1">
    <location>
        <begin position="343"/>
        <end position="359"/>
    </location>
</feature>
<dbReference type="EMBL" id="JPKY01000222">
    <property type="protein sequence ID" value="KFH40370.1"/>
    <property type="molecule type" value="Genomic_DNA"/>
</dbReference>
<evidence type="ECO:0000256" key="1">
    <source>
        <dbReference type="SAM" id="MobiDB-lite"/>
    </source>
</evidence>
<name>A0A086STD8_HAPC1</name>
<evidence type="ECO:0000313" key="2">
    <source>
        <dbReference type="EMBL" id="KFH40370.1"/>
    </source>
</evidence>